<dbReference type="InParanoid" id="B0D0R6"/>
<dbReference type="STRING" id="486041.B0D0R6"/>
<evidence type="ECO:0000256" key="8">
    <source>
        <dbReference type="ARBA" id="ARBA00038999"/>
    </source>
</evidence>
<feature type="binding site" evidence="9">
    <location>
        <position position="33"/>
    </location>
    <ligand>
        <name>ATP</name>
        <dbReference type="ChEBI" id="CHEBI:30616"/>
    </ligand>
</feature>
<evidence type="ECO:0000256" key="2">
    <source>
        <dbReference type="ARBA" id="ARBA00022553"/>
    </source>
</evidence>
<dbReference type="FunFam" id="3.30.200.20:FF:000341">
    <property type="entry name" value="MAP kinase kinase PBS2"/>
    <property type="match status" value="1"/>
</dbReference>
<comment type="similarity">
    <text evidence="7">Belongs to the protein kinase superfamily. STE Ser/Thr protein kinase family. MAP kinase kinase subfamily.</text>
</comment>
<keyword evidence="1" id="KW-0723">Serine/threonine-protein kinase</keyword>
<evidence type="ECO:0000256" key="9">
    <source>
        <dbReference type="PROSITE-ProRule" id="PRU10141"/>
    </source>
</evidence>
<dbReference type="Gene3D" id="3.30.200.20">
    <property type="entry name" value="Phosphorylase Kinase, domain 1"/>
    <property type="match status" value="1"/>
</dbReference>
<dbReference type="HOGENOM" id="CLU_000288_63_23_1"/>
<organism evidence="12">
    <name type="scientific">Laccaria bicolor (strain S238N-H82 / ATCC MYA-4686)</name>
    <name type="common">Bicoloured deceiver</name>
    <name type="synonym">Laccaria laccata var. bicolor</name>
    <dbReference type="NCBI Taxonomy" id="486041"/>
    <lineage>
        <taxon>Eukaryota</taxon>
        <taxon>Fungi</taxon>
        <taxon>Dikarya</taxon>
        <taxon>Basidiomycota</taxon>
        <taxon>Agaricomycotina</taxon>
        <taxon>Agaricomycetes</taxon>
        <taxon>Agaricomycetidae</taxon>
        <taxon>Agaricales</taxon>
        <taxon>Agaricineae</taxon>
        <taxon>Hydnangiaceae</taxon>
        <taxon>Laccaria</taxon>
    </lineage>
</organism>
<evidence type="ECO:0000256" key="4">
    <source>
        <dbReference type="ARBA" id="ARBA00022741"/>
    </source>
</evidence>
<keyword evidence="3" id="KW-0808">Transferase</keyword>
<reference evidence="11 12" key="1">
    <citation type="journal article" date="2008" name="Nature">
        <title>The genome of Laccaria bicolor provides insights into mycorrhizal symbiosis.</title>
        <authorList>
            <person name="Martin F."/>
            <person name="Aerts A."/>
            <person name="Ahren D."/>
            <person name="Brun A."/>
            <person name="Danchin E.G.J."/>
            <person name="Duchaussoy F."/>
            <person name="Gibon J."/>
            <person name="Kohler A."/>
            <person name="Lindquist E."/>
            <person name="Pereda V."/>
            <person name="Salamov A."/>
            <person name="Shapiro H.J."/>
            <person name="Wuyts J."/>
            <person name="Blaudez D."/>
            <person name="Buee M."/>
            <person name="Brokstein P."/>
            <person name="Canbaeck B."/>
            <person name="Cohen D."/>
            <person name="Courty P.E."/>
            <person name="Coutinho P.M."/>
            <person name="Delaruelle C."/>
            <person name="Detter J.C."/>
            <person name="Deveau A."/>
            <person name="DiFazio S."/>
            <person name="Duplessis S."/>
            <person name="Fraissinet-Tachet L."/>
            <person name="Lucic E."/>
            <person name="Frey-Klett P."/>
            <person name="Fourrey C."/>
            <person name="Feussner I."/>
            <person name="Gay G."/>
            <person name="Grimwood J."/>
            <person name="Hoegger P.J."/>
            <person name="Jain P."/>
            <person name="Kilaru S."/>
            <person name="Labbe J."/>
            <person name="Lin Y.C."/>
            <person name="Legue V."/>
            <person name="Le Tacon F."/>
            <person name="Marmeisse R."/>
            <person name="Melayah D."/>
            <person name="Montanini B."/>
            <person name="Muratet M."/>
            <person name="Nehls U."/>
            <person name="Niculita-Hirzel H."/>
            <person name="Oudot-Le Secq M.P."/>
            <person name="Peter M."/>
            <person name="Quesneville H."/>
            <person name="Rajashekar B."/>
            <person name="Reich M."/>
            <person name="Rouhier N."/>
            <person name="Schmutz J."/>
            <person name="Yin T."/>
            <person name="Chalot M."/>
            <person name="Henrissat B."/>
            <person name="Kuees U."/>
            <person name="Lucas S."/>
            <person name="Van de Peer Y."/>
            <person name="Podila G.K."/>
            <person name="Polle A."/>
            <person name="Pukkila P.J."/>
            <person name="Richardson P.M."/>
            <person name="Rouze P."/>
            <person name="Sanders I.R."/>
            <person name="Stajich J.E."/>
            <person name="Tunlid A."/>
            <person name="Tuskan G."/>
            <person name="Grigoriev I.V."/>
        </authorList>
    </citation>
    <scope>NUCLEOTIDE SEQUENCE [LARGE SCALE GENOMIC DNA]</scope>
    <source>
        <strain evidence="12">S238N-H82 / ATCC MYA-4686</strain>
    </source>
</reference>
<sequence>MGQLQLDEELGKGNYGTVKKVLHKPTNVAMAMKEIRLELEDAKLNAIIMELDVLHRAVAPEIVEFYGAFFIESCVYYCMEYMDAGSLDKLQGAGVPEGVLGRIAGSMVRGLKFLKDDLNIIHRGKIRFNRKGEIKLCDFGISGELDKSLAKTNIGCQSYMAPERIKGESQNNLGTYTVSSDVWSLGLSMIEIGLGQYPYPPETYSNVFAQLTAIVHGDPPELPEEKYSEQARDWVAQCLRKDPERRASYRELLDHPFLVENSKIEVDMVGWVERALEYRKKASTPTPVPPLPQSV</sequence>
<keyword evidence="5" id="KW-0418">Kinase</keyword>
<evidence type="ECO:0000313" key="12">
    <source>
        <dbReference type="Proteomes" id="UP000001194"/>
    </source>
</evidence>
<dbReference type="PROSITE" id="PS00107">
    <property type="entry name" value="PROTEIN_KINASE_ATP"/>
    <property type="match status" value="1"/>
</dbReference>
<keyword evidence="6 9" id="KW-0067">ATP-binding</keyword>
<dbReference type="GO" id="GO:0032991">
    <property type="term" value="C:protein-containing complex"/>
    <property type="evidence" value="ECO:0007669"/>
    <property type="project" value="UniProtKB-ARBA"/>
</dbReference>
<dbReference type="RefSeq" id="XP_001877407.1">
    <property type="nucleotide sequence ID" value="XM_001877372.1"/>
</dbReference>
<gene>
    <name evidence="11" type="ORF">LACBIDRAFT_324122</name>
</gene>
<dbReference type="InterPro" id="IPR011009">
    <property type="entry name" value="Kinase-like_dom_sf"/>
</dbReference>
<dbReference type="OrthoDB" id="10252354at2759"/>
<dbReference type="EC" id="2.7.12.2" evidence="8"/>
<protein>
    <recommendedName>
        <fullName evidence="8">mitogen-activated protein kinase kinase</fullName>
        <ecNumber evidence="8">2.7.12.2</ecNumber>
    </recommendedName>
</protein>
<accession>B0D0R6</accession>
<keyword evidence="12" id="KW-1185">Reference proteome</keyword>
<dbReference type="FunCoup" id="B0D0R6">
    <property type="interactions" value="342"/>
</dbReference>
<dbReference type="PANTHER" id="PTHR48013:SF25">
    <property type="entry name" value="MAP KINASE KINASE PBS2"/>
    <property type="match status" value="1"/>
</dbReference>
<dbReference type="EMBL" id="DS547095">
    <property type="protein sequence ID" value="EDR11510.1"/>
    <property type="molecule type" value="Genomic_DNA"/>
</dbReference>
<keyword evidence="4 9" id="KW-0547">Nucleotide-binding</keyword>
<proteinExistence type="inferred from homology"/>
<evidence type="ECO:0000256" key="1">
    <source>
        <dbReference type="ARBA" id="ARBA00022527"/>
    </source>
</evidence>
<evidence type="ECO:0000256" key="3">
    <source>
        <dbReference type="ARBA" id="ARBA00022679"/>
    </source>
</evidence>
<dbReference type="Gene3D" id="1.10.510.10">
    <property type="entry name" value="Transferase(Phosphotransferase) domain 1"/>
    <property type="match status" value="1"/>
</dbReference>
<feature type="domain" description="Protein kinase" evidence="10">
    <location>
        <begin position="4"/>
        <end position="258"/>
    </location>
</feature>
<evidence type="ECO:0000256" key="6">
    <source>
        <dbReference type="ARBA" id="ARBA00022840"/>
    </source>
</evidence>
<dbReference type="GO" id="GO:0004708">
    <property type="term" value="F:MAP kinase kinase activity"/>
    <property type="evidence" value="ECO:0007669"/>
    <property type="project" value="UniProtKB-EC"/>
</dbReference>
<keyword evidence="2" id="KW-0597">Phosphoprotein</keyword>
<dbReference type="KEGG" id="lbc:LACBIDRAFT_324122"/>
<evidence type="ECO:0000313" key="11">
    <source>
        <dbReference type="EMBL" id="EDR11510.1"/>
    </source>
</evidence>
<dbReference type="GO" id="GO:0004674">
    <property type="term" value="F:protein serine/threonine kinase activity"/>
    <property type="evidence" value="ECO:0007669"/>
    <property type="project" value="UniProtKB-KW"/>
</dbReference>
<dbReference type="PROSITE" id="PS50011">
    <property type="entry name" value="PROTEIN_KINASE_DOM"/>
    <property type="match status" value="1"/>
</dbReference>
<evidence type="ECO:0000256" key="7">
    <source>
        <dbReference type="ARBA" id="ARBA00038035"/>
    </source>
</evidence>
<dbReference type="InterPro" id="IPR000719">
    <property type="entry name" value="Prot_kinase_dom"/>
</dbReference>
<dbReference type="InterPro" id="IPR017441">
    <property type="entry name" value="Protein_kinase_ATP_BS"/>
</dbReference>
<name>B0D0R6_LACBS</name>
<dbReference type="PANTHER" id="PTHR48013">
    <property type="entry name" value="DUAL SPECIFICITY MITOGEN-ACTIVATED PROTEIN KINASE KINASE 5-RELATED"/>
    <property type="match status" value="1"/>
</dbReference>
<dbReference type="GO" id="GO:0005737">
    <property type="term" value="C:cytoplasm"/>
    <property type="evidence" value="ECO:0007669"/>
    <property type="project" value="UniProtKB-ARBA"/>
</dbReference>
<dbReference type="Proteomes" id="UP000001194">
    <property type="component" value="Unassembled WGS sequence"/>
</dbReference>
<evidence type="ECO:0000256" key="5">
    <source>
        <dbReference type="ARBA" id="ARBA00022777"/>
    </source>
</evidence>
<dbReference type="AlphaFoldDB" id="B0D0R6"/>
<evidence type="ECO:0000259" key="10">
    <source>
        <dbReference type="PROSITE" id="PS50011"/>
    </source>
</evidence>
<dbReference type="GeneID" id="6073305"/>
<dbReference type="GO" id="GO:0038066">
    <property type="term" value="P:p38MAPK cascade"/>
    <property type="evidence" value="ECO:0007669"/>
    <property type="project" value="UniProtKB-ARBA"/>
</dbReference>
<dbReference type="SUPFAM" id="SSF56112">
    <property type="entry name" value="Protein kinase-like (PK-like)"/>
    <property type="match status" value="1"/>
</dbReference>
<dbReference type="GO" id="GO:0005524">
    <property type="term" value="F:ATP binding"/>
    <property type="evidence" value="ECO:0007669"/>
    <property type="project" value="UniProtKB-UniRule"/>
</dbReference>
<dbReference type="GO" id="GO:0071474">
    <property type="term" value="P:cellular hyperosmotic response"/>
    <property type="evidence" value="ECO:0007669"/>
    <property type="project" value="TreeGrafter"/>
</dbReference>
<dbReference type="Pfam" id="PF00069">
    <property type="entry name" value="Pkinase"/>
    <property type="match status" value="1"/>
</dbReference>